<proteinExistence type="predicted"/>
<accession>A0A3A4NWM9</accession>
<dbReference type="Gene3D" id="3.40.50.1820">
    <property type="entry name" value="alpha/beta hydrolase"/>
    <property type="match status" value="1"/>
</dbReference>
<dbReference type="PANTHER" id="PTHR42754:SF1">
    <property type="entry name" value="LIPOPROTEIN"/>
    <property type="match status" value="1"/>
</dbReference>
<dbReference type="Gene3D" id="2.60.40.10">
    <property type="entry name" value="Immunoglobulins"/>
    <property type="match status" value="1"/>
</dbReference>
<dbReference type="Gene3D" id="2.130.10.10">
    <property type="entry name" value="YVTN repeat-like/Quinoprotein amine dehydrogenase"/>
    <property type="match status" value="1"/>
</dbReference>
<dbReference type="Proteomes" id="UP000265882">
    <property type="component" value="Unassembled WGS sequence"/>
</dbReference>
<dbReference type="SUPFAM" id="SSF53474">
    <property type="entry name" value="alpha/beta-Hydrolases"/>
    <property type="match status" value="1"/>
</dbReference>
<sequence length="1450" mass="159754">MASRLLLRMLFLLIVSSVALKCTVASAFSETPVNKWYQIGPWGGSILCLAIDPVNIYAGTFYGVYKSMDGGENWYPANAGLEDIRVISLAINPMSPKTIYVAKPDGLWQLNQEILPETFAAPIVEWDKTFGGIEPDEGQDVKQTSDGGYIIAGWTTSFGAGSSDIWLIKTDASGNSIWERTFGGESWDYAHSVQQTIDGGYIIVGESYSWSPGNCDIWLIRTDSSGNIIWSKFFGGLRDDYGEDVQQTADGGYIVTGSTWSFGSGDSDVWLIRTDSSGNKLWDQTFGGLENDDGYGVQETSGGDFIIVGDTQSFGYQDVWLIKTDASGNELWNNTFGGTIGSAAGRSVQQCSDGGYIISGFMLPSGSGYWDVWLIKTDAYGNKVWDKNFGGSDHDLGFSVQQTPDGGYIIGGYSLSFGAGSYDVWLVKTDSFGEMIWNKAIGGVSWDYGINVEQTRDGGFIVVGCTTSFGAGDSDIWLIKLAPPVSVVSKYWSTGDYQLHLKLKISRTDIVSVTLTGPAYLDTATVNKFGDPYSQDDPKRLYNDGLHWDGEADDTEWAVLLNLDTIPVVGDQITFHITYADLTTETRTESVASVLTDAPALVSPSDGAALATTTATFEWICSSQTGLTYSLRINDGNQATIYYTSGLPDGTTSHTVPEGYLVDGQAYHWLVEATDIYGNQALTAWRSFTISGTGLNCEIELREQGTSNLVESIDIGDFFDIYVGDSTGEIVTVRFLSDDYQNDAVDDPAGWTENSWDLSTSDWNHETKIKSWSFNTPGEKEIWVEVEDVYGQFSRNRAPIFASPGTYMPLDCMIELRAQGTHTAVETVEIREIFDIYVGDSFGQIAQARFLSDELQNGVVDDPAGWTEPFSWTESSGGWNHLAKKMAWSFATEGPKEIWVELTDIYGETASSCKPIYTGNFPVVIIPGTMGTYLYNDENNNGYPDFSPEWKDDELIWLDEQLILSVEDLFLKALQLRDDGGDYRNPCGPDDHSGCFRIDTCGIFDNNDDERLNFYGPLMIKLTGNGYSEQTNLFTLPYDWRKRIEGTAGAAEKLRDLVSTELGENARIDIVAHSMGGLVAREFARKNPGQVRKLIFLGTPQNGAPAAYRTFLDGSLAHAGILDLLTWNATIESLVCNWPGSHELLPNKRYRVKRWDTWHNTFLFTLNEPVELEVIYGPHNPDVEDLPGRLHVPNPYLNSQAMQFHDSFNFTEGGSENYLIMGNFDKGTIGGYVYVPLASPFVLSGPGDKTVPLQSALGMPAGYYNDTFIEDGVEHGDYAKNDAVNNTILSLLQSDGTRLSDRELADIGIRRYTGEEKETYIRIFVTAPGNLKISNSVGEVAMKLGREEIEEIPGSSFYAFPGTQTAYLTQPDDYQIEITSDQVGEFSLFIEAVREDVQVAAGAFHNVSITPESICSLHMNMDGFLSNLNMDDEADGIDKVISPGALPDFW</sequence>
<dbReference type="Pfam" id="PF02450">
    <property type="entry name" value="LCAT"/>
    <property type="match status" value="1"/>
</dbReference>
<organism evidence="2 3">
    <name type="scientific">Abyssobacteria bacterium (strain SURF_5)</name>
    <dbReference type="NCBI Taxonomy" id="2093360"/>
    <lineage>
        <taxon>Bacteria</taxon>
        <taxon>Pseudomonadati</taxon>
        <taxon>Candidatus Hydrogenedentota</taxon>
        <taxon>Candidatus Abyssobacteria</taxon>
    </lineage>
</organism>
<protein>
    <recommendedName>
        <fullName evidence="4">Alpha/beta fold hydrolase</fullName>
    </recommendedName>
</protein>
<evidence type="ECO:0000313" key="2">
    <source>
        <dbReference type="EMBL" id="RJP23279.1"/>
    </source>
</evidence>
<dbReference type="InterPro" id="IPR029058">
    <property type="entry name" value="AB_hydrolase_fold"/>
</dbReference>
<dbReference type="InterPro" id="IPR013783">
    <property type="entry name" value="Ig-like_fold"/>
</dbReference>
<dbReference type="InterPro" id="IPR003386">
    <property type="entry name" value="LACT/PDAT_acylTrfase"/>
</dbReference>
<name>A0A3A4NWM9_ABYX5</name>
<gene>
    <name evidence="2" type="ORF">C4520_06420</name>
</gene>
<evidence type="ECO:0000256" key="1">
    <source>
        <dbReference type="SAM" id="SignalP"/>
    </source>
</evidence>
<dbReference type="GO" id="GO:0006629">
    <property type="term" value="P:lipid metabolic process"/>
    <property type="evidence" value="ECO:0007669"/>
    <property type="project" value="InterPro"/>
</dbReference>
<comment type="caution">
    <text evidence="2">The sequence shown here is derived from an EMBL/GenBank/DDBJ whole genome shotgun (WGS) entry which is preliminary data.</text>
</comment>
<dbReference type="EMBL" id="QZKU01000047">
    <property type="protein sequence ID" value="RJP23279.1"/>
    <property type="molecule type" value="Genomic_DNA"/>
</dbReference>
<evidence type="ECO:0008006" key="4">
    <source>
        <dbReference type="Google" id="ProtNLM"/>
    </source>
</evidence>
<reference evidence="2 3" key="1">
    <citation type="journal article" date="2017" name="ISME J.">
        <title>Energy and carbon metabolisms in a deep terrestrial subsurface fluid microbial community.</title>
        <authorList>
            <person name="Momper L."/>
            <person name="Jungbluth S.P."/>
            <person name="Lee M.D."/>
            <person name="Amend J.P."/>
        </authorList>
    </citation>
    <scope>NUCLEOTIDE SEQUENCE [LARGE SCALE GENOMIC DNA]</scope>
    <source>
        <strain evidence="2">SURF_5</strain>
    </source>
</reference>
<dbReference type="InterPro" id="IPR015943">
    <property type="entry name" value="WD40/YVTN_repeat-like_dom_sf"/>
</dbReference>
<dbReference type="SUPFAM" id="SSF69304">
    <property type="entry name" value="Tricorn protease N-terminal domain"/>
    <property type="match status" value="1"/>
</dbReference>
<evidence type="ECO:0000313" key="3">
    <source>
        <dbReference type="Proteomes" id="UP000265882"/>
    </source>
</evidence>
<feature type="chain" id="PRO_5017244210" description="Alpha/beta fold hydrolase" evidence="1">
    <location>
        <begin position="28"/>
        <end position="1450"/>
    </location>
</feature>
<feature type="signal peptide" evidence="1">
    <location>
        <begin position="1"/>
        <end position="27"/>
    </location>
</feature>
<dbReference type="PANTHER" id="PTHR42754">
    <property type="entry name" value="ENDOGLUCANASE"/>
    <property type="match status" value="1"/>
</dbReference>
<keyword evidence="1" id="KW-0732">Signal</keyword>
<dbReference type="GO" id="GO:0008374">
    <property type="term" value="F:O-acyltransferase activity"/>
    <property type="evidence" value="ECO:0007669"/>
    <property type="project" value="InterPro"/>
</dbReference>